<dbReference type="AlphaFoldDB" id="A0A6M3J2L3"/>
<gene>
    <name evidence="2" type="ORF">MM415B00627_0029</name>
</gene>
<reference evidence="2" key="1">
    <citation type="submission" date="2020-03" db="EMBL/GenBank/DDBJ databases">
        <title>The deep terrestrial virosphere.</title>
        <authorList>
            <person name="Holmfeldt K."/>
            <person name="Nilsson E."/>
            <person name="Simone D."/>
            <person name="Lopez-Fernandez M."/>
            <person name="Wu X."/>
            <person name="de Brujin I."/>
            <person name="Lundin D."/>
            <person name="Andersson A."/>
            <person name="Bertilsson S."/>
            <person name="Dopson M."/>
        </authorList>
    </citation>
    <scope>NUCLEOTIDE SEQUENCE</scope>
    <source>
        <strain evidence="2">MM415B00627</strain>
    </source>
</reference>
<feature type="region of interest" description="Disordered" evidence="1">
    <location>
        <begin position="100"/>
        <end position="125"/>
    </location>
</feature>
<feature type="region of interest" description="Disordered" evidence="1">
    <location>
        <begin position="67"/>
        <end position="88"/>
    </location>
</feature>
<evidence type="ECO:0000313" key="2">
    <source>
        <dbReference type="EMBL" id="QJA63447.1"/>
    </source>
</evidence>
<name>A0A6M3J2L3_9ZZZZ</name>
<protein>
    <submittedName>
        <fullName evidence="2">Uncharacterized protein</fullName>
    </submittedName>
</protein>
<dbReference type="EMBL" id="MT141497">
    <property type="protein sequence ID" value="QJA63447.1"/>
    <property type="molecule type" value="Genomic_DNA"/>
</dbReference>
<proteinExistence type="predicted"/>
<sequence>MSKHRQNPYKQLSLTALEKAWNTLPEKDRKSGTAEARAIQAAWLRKRKKAMRRLTLAEWIEQKLLDRGGKPRVGENTPAPPRDAQGTALDVLEARREHRRKADFLRASASRREGRRIRQQRGERV</sequence>
<evidence type="ECO:0000256" key="1">
    <source>
        <dbReference type="SAM" id="MobiDB-lite"/>
    </source>
</evidence>
<accession>A0A6M3J2L3</accession>
<organism evidence="2">
    <name type="scientific">viral metagenome</name>
    <dbReference type="NCBI Taxonomy" id="1070528"/>
    <lineage>
        <taxon>unclassified sequences</taxon>
        <taxon>metagenomes</taxon>
        <taxon>organismal metagenomes</taxon>
    </lineage>
</organism>